<evidence type="ECO:0000259" key="9">
    <source>
        <dbReference type="PROSITE" id="PS50165"/>
    </source>
</evidence>
<dbReference type="InterPro" id="IPR001943">
    <property type="entry name" value="UVR_dom"/>
</dbReference>
<dbReference type="InterPro" id="IPR004791">
    <property type="entry name" value="UvrC"/>
</dbReference>
<feature type="domain" description="GIY-YIG" evidence="8">
    <location>
        <begin position="13"/>
        <end position="91"/>
    </location>
</feature>
<comment type="similarity">
    <text evidence="6">Belongs to the UvrC family.</text>
</comment>
<dbReference type="FunFam" id="3.40.1440.10:FF:000001">
    <property type="entry name" value="UvrABC system protein C"/>
    <property type="match status" value="1"/>
</dbReference>
<dbReference type="GO" id="GO:0005737">
    <property type="term" value="C:cytoplasm"/>
    <property type="evidence" value="ECO:0007669"/>
    <property type="project" value="UniProtKB-SubCell"/>
</dbReference>
<dbReference type="OrthoDB" id="9804933at2"/>
<dbReference type="GO" id="GO:0003677">
    <property type="term" value="F:DNA binding"/>
    <property type="evidence" value="ECO:0007669"/>
    <property type="project" value="UniProtKB-UniRule"/>
</dbReference>
<dbReference type="SMART" id="SM00465">
    <property type="entry name" value="GIYc"/>
    <property type="match status" value="1"/>
</dbReference>
<comment type="function">
    <text evidence="6">The UvrABC repair system catalyzes the recognition and processing of DNA lesions. UvrC both incises the 5' and 3' sides of the lesion. The N-terminal half is responsible for the 3' incision and the C-terminal half is responsible for the 5' incision.</text>
</comment>
<evidence type="ECO:0000256" key="4">
    <source>
        <dbReference type="ARBA" id="ARBA00022881"/>
    </source>
</evidence>
<keyword evidence="4 6" id="KW-0267">Excision nuclease</keyword>
<dbReference type="NCBIfam" id="NF001824">
    <property type="entry name" value="PRK00558.1-5"/>
    <property type="match status" value="1"/>
</dbReference>
<dbReference type="InterPro" id="IPR047296">
    <property type="entry name" value="GIY-YIG_UvrC_Cho"/>
</dbReference>
<evidence type="ECO:0000313" key="11">
    <source>
        <dbReference type="Proteomes" id="UP000184052"/>
    </source>
</evidence>
<dbReference type="Pfam" id="PF14520">
    <property type="entry name" value="HHH_5"/>
    <property type="match status" value="1"/>
</dbReference>
<evidence type="ECO:0000256" key="2">
    <source>
        <dbReference type="ARBA" id="ARBA00022763"/>
    </source>
</evidence>
<name>A0A1M6F885_9FIRM</name>
<evidence type="ECO:0000256" key="1">
    <source>
        <dbReference type="ARBA" id="ARBA00022490"/>
    </source>
</evidence>
<dbReference type="SUPFAM" id="SSF47781">
    <property type="entry name" value="RuvA domain 2-like"/>
    <property type="match status" value="1"/>
</dbReference>
<keyword evidence="3 6" id="KW-0228">DNA excision</keyword>
<dbReference type="GO" id="GO:0009432">
    <property type="term" value="P:SOS response"/>
    <property type="evidence" value="ECO:0007669"/>
    <property type="project" value="UniProtKB-UniRule"/>
</dbReference>
<dbReference type="SUPFAM" id="SSF46600">
    <property type="entry name" value="C-terminal UvrC-binding domain of UvrB"/>
    <property type="match status" value="1"/>
</dbReference>
<keyword evidence="5 6" id="KW-0234">DNA repair</keyword>
<dbReference type="Pfam" id="PF01541">
    <property type="entry name" value="GIY-YIG"/>
    <property type="match status" value="1"/>
</dbReference>
<dbReference type="EMBL" id="FQZL01000008">
    <property type="protein sequence ID" value="SHI93883.1"/>
    <property type="molecule type" value="Genomic_DNA"/>
</dbReference>
<evidence type="ECO:0000256" key="3">
    <source>
        <dbReference type="ARBA" id="ARBA00022769"/>
    </source>
</evidence>
<dbReference type="PANTHER" id="PTHR30562:SF1">
    <property type="entry name" value="UVRABC SYSTEM PROTEIN C"/>
    <property type="match status" value="1"/>
</dbReference>
<accession>A0A1M6F885</accession>
<dbReference type="Pfam" id="PF02151">
    <property type="entry name" value="UVR"/>
    <property type="match status" value="1"/>
</dbReference>
<dbReference type="InterPro" id="IPR010994">
    <property type="entry name" value="RuvA_2-like"/>
</dbReference>
<gene>
    <name evidence="6" type="primary">uvrC</name>
    <name evidence="10" type="ORF">SAMN02745751_01387</name>
</gene>
<dbReference type="PROSITE" id="PS50165">
    <property type="entry name" value="UVRC"/>
    <property type="match status" value="1"/>
</dbReference>
<feature type="domain" description="UVR" evidence="7">
    <location>
        <begin position="203"/>
        <end position="238"/>
    </location>
</feature>
<dbReference type="STRING" id="1121476.SAMN02745751_01387"/>
<dbReference type="GO" id="GO:0006289">
    <property type="term" value="P:nucleotide-excision repair"/>
    <property type="evidence" value="ECO:0007669"/>
    <property type="project" value="UniProtKB-UniRule"/>
</dbReference>
<dbReference type="InterPro" id="IPR001162">
    <property type="entry name" value="UvrC_RNase_H_dom"/>
</dbReference>
<dbReference type="InterPro" id="IPR050066">
    <property type="entry name" value="UvrABC_protein_C"/>
</dbReference>
<dbReference type="Proteomes" id="UP000184052">
    <property type="component" value="Unassembled WGS sequence"/>
</dbReference>
<keyword evidence="2 6" id="KW-0227">DNA damage</keyword>
<keyword evidence="11" id="KW-1185">Reference proteome</keyword>
<dbReference type="Pfam" id="PF22920">
    <property type="entry name" value="UvrC_RNaseH"/>
    <property type="match status" value="1"/>
</dbReference>
<dbReference type="InterPro" id="IPR038476">
    <property type="entry name" value="UvrC_RNase_H_dom_sf"/>
</dbReference>
<dbReference type="SUPFAM" id="SSF82771">
    <property type="entry name" value="GIY-YIG endonuclease"/>
    <property type="match status" value="1"/>
</dbReference>
<feature type="domain" description="UvrC family homology region profile" evidence="9">
    <location>
        <begin position="254"/>
        <end position="491"/>
    </location>
</feature>
<dbReference type="PROSITE" id="PS50151">
    <property type="entry name" value="UVR"/>
    <property type="match status" value="1"/>
</dbReference>
<dbReference type="PROSITE" id="PS50164">
    <property type="entry name" value="GIY_YIG"/>
    <property type="match status" value="1"/>
</dbReference>
<evidence type="ECO:0000256" key="6">
    <source>
        <dbReference type="HAMAP-Rule" id="MF_00203"/>
    </source>
</evidence>
<dbReference type="Pfam" id="PF08459">
    <property type="entry name" value="UvrC_RNaseH_dom"/>
    <property type="match status" value="1"/>
</dbReference>
<evidence type="ECO:0000256" key="5">
    <source>
        <dbReference type="ARBA" id="ARBA00023204"/>
    </source>
</evidence>
<dbReference type="InterPro" id="IPR035901">
    <property type="entry name" value="GIY-YIG_endonuc_sf"/>
</dbReference>
<dbReference type="Gene3D" id="1.10.150.20">
    <property type="entry name" value="5' to 3' exonuclease, C-terminal subdomain"/>
    <property type="match status" value="1"/>
</dbReference>
<comment type="subunit">
    <text evidence="6">Interacts with UvrB in an incision complex.</text>
</comment>
<evidence type="ECO:0000259" key="8">
    <source>
        <dbReference type="PROSITE" id="PS50164"/>
    </source>
</evidence>
<dbReference type="Gene3D" id="3.40.1440.10">
    <property type="entry name" value="GIY-YIG endonuclease"/>
    <property type="match status" value="1"/>
</dbReference>
<reference evidence="10 11" key="1">
    <citation type="submission" date="2016-11" db="EMBL/GenBank/DDBJ databases">
        <authorList>
            <person name="Jaros S."/>
            <person name="Januszkiewicz K."/>
            <person name="Wedrychowicz H."/>
        </authorList>
    </citation>
    <scope>NUCLEOTIDE SEQUENCE [LARGE SCALE GENOMIC DNA]</scope>
    <source>
        <strain evidence="10 11">DSM 17477</strain>
    </source>
</reference>
<evidence type="ECO:0000259" key="7">
    <source>
        <dbReference type="PROSITE" id="PS50151"/>
    </source>
</evidence>
<proteinExistence type="inferred from homology"/>
<dbReference type="Gene3D" id="4.10.860.10">
    <property type="entry name" value="UVR domain"/>
    <property type="match status" value="1"/>
</dbReference>
<evidence type="ECO:0000313" key="10">
    <source>
        <dbReference type="EMBL" id="SHI93883.1"/>
    </source>
</evidence>
<dbReference type="Gene3D" id="3.30.420.340">
    <property type="entry name" value="UvrC, RNAse H endonuclease domain"/>
    <property type="match status" value="1"/>
</dbReference>
<protein>
    <recommendedName>
        <fullName evidence="6">UvrABC system protein C</fullName>
        <shortName evidence="6">Protein UvrC</shortName>
    </recommendedName>
    <alternativeName>
        <fullName evidence="6">Excinuclease ABC subunit C</fullName>
    </alternativeName>
</protein>
<dbReference type="GO" id="GO:0009381">
    <property type="term" value="F:excinuclease ABC activity"/>
    <property type="evidence" value="ECO:0007669"/>
    <property type="project" value="UniProtKB-UniRule"/>
</dbReference>
<dbReference type="GO" id="GO:0009380">
    <property type="term" value="C:excinuclease repair complex"/>
    <property type="evidence" value="ECO:0007669"/>
    <property type="project" value="InterPro"/>
</dbReference>
<dbReference type="HAMAP" id="MF_00203">
    <property type="entry name" value="UvrC"/>
    <property type="match status" value="1"/>
</dbReference>
<dbReference type="InterPro" id="IPR036876">
    <property type="entry name" value="UVR_dom_sf"/>
</dbReference>
<sequence>MFDIKEELKKIPDNPGIYLMKDKKDEVIYIGKAKNLKKRVKQYFQSRNHAGKIQQMISNIDSFEYIITDSELEALMLEANFIKKYRPKYNTMLMDDKQYPYIKVTVSEKFPRVMKVRQIKKDGSKYFGPYTSAYAVKQTIESIRNIFKIRNCSLKIVTGKENSRPCLNYYIDRCKGPCIGKVDSDEYRKGIDEVLQLLNGREDRLIDILEERMLEASENLQFEHAAEYRDRIAAIRNLTDKQKITNTNLKDMDVIGLAIGESDAIVQIFFIRGGKVVGKEDYLMTRNLEDDASDLVSSFVKQYYSGTVYIPKEIYIETEITDQDLVSQWLGEKRGNKVELKIPVKGEKSMLMKMVKKNAEEKLQKDIEKIKVRRKENHDALEELSELIGLEHIPLRVEGYDISNIQGVENVGSMVVLEEGEFKKSSYRRFRIKEVMGQDDYGSMEEMLERRINRGLRESSLTEEKKGFGKLPDLILVDGGKGHVNIAEEVLKDHGLRIPVAGMVKDDKHATRGLIYENKEIMLLRNTKLYRLISSMQNEVHRFAISYHRNLRKKNTFKTVLDNIEGIGEKRKLELIKHFGSVEGVKKASLDELENAPRMNSKAAKNVFEFFNKEGNVK</sequence>
<organism evidence="10 11">
    <name type="scientific">Dethiosulfatibacter aminovorans DSM 17477</name>
    <dbReference type="NCBI Taxonomy" id="1121476"/>
    <lineage>
        <taxon>Bacteria</taxon>
        <taxon>Bacillati</taxon>
        <taxon>Bacillota</taxon>
        <taxon>Tissierellia</taxon>
        <taxon>Dethiosulfatibacter</taxon>
    </lineage>
</organism>
<dbReference type="PANTHER" id="PTHR30562">
    <property type="entry name" value="UVRC/OXIDOREDUCTASE"/>
    <property type="match status" value="1"/>
</dbReference>
<dbReference type="NCBIfam" id="TIGR00194">
    <property type="entry name" value="uvrC"/>
    <property type="match status" value="1"/>
</dbReference>
<comment type="subcellular location">
    <subcellularLocation>
        <location evidence="6">Cytoplasm</location>
    </subcellularLocation>
</comment>
<dbReference type="InterPro" id="IPR000305">
    <property type="entry name" value="GIY-YIG_endonuc"/>
</dbReference>
<dbReference type="CDD" id="cd10434">
    <property type="entry name" value="GIY-YIG_UvrC_Cho"/>
    <property type="match status" value="1"/>
</dbReference>
<dbReference type="RefSeq" id="WP_073048856.1">
    <property type="nucleotide sequence ID" value="NZ_FQZL01000008.1"/>
</dbReference>
<keyword evidence="6" id="KW-0742">SOS response</keyword>
<keyword evidence="1 6" id="KW-0963">Cytoplasm</keyword>
<dbReference type="AlphaFoldDB" id="A0A1M6F885"/>